<dbReference type="InterPro" id="IPR036230">
    <property type="entry name" value="LeuA_allosteric_dom_sf"/>
</dbReference>
<keyword evidence="7 10" id="KW-0808">Transferase</keyword>
<comment type="subunit">
    <text evidence="10">Homodimer.</text>
</comment>
<dbReference type="NCBIfam" id="NF002991">
    <property type="entry name" value="PRK03739.1"/>
    <property type="match status" value="1"/>
</dbReference>
<dbReference type="GO" id="GO:0003985">
    <property type="term" value="F:acetyl-CoA C-acetyltransferase activity"/>
    <property type="evidence" value="ECO:0007669"/>
    <property type="project" value="UniProtKB-UniRule"/>
</dbReference>
<dbReference type="GO" id="GO:0000287">
    <property type="term" value="F:magnesium ion binding"/>
    <property type="evidence" value="ECO:0007669"/>
    <property type="project" value="UniProtKB-UniRule"/>
</dbReference>
<comment type="caution">
    <text evidence="12">The sequence shown here is derived from an EMBL/GenBank/DDBJ whole genome shotgun (WGS) entry which is preliminary data.</text>
</comment>
<evidence type="ECO:0000256" key="4">
    <source>
        <dbReference type="ARBA" id="ARBA00012973"/>
    </source>
</evidence>
<dbReference type="SUPFAM" id="SSF110921">
    <property type="entry name" value="2-isopropylmalate synthase LeuA, allosteric (dimerisation) domain"/>
    <property type="match status" value="1"/>
</dbReference>
<dbReference type="Pfam" id="PF08502">
    <property type="entry name" value="LeuA_dimer"/>
    <property type="match status" value="1"/>
</dbReference>
<dbReference type="InterPro" id="IPR013709">
    <property type="entry name" value="2-isopropylmalate_synth_dimer"/>
</dbReference>
<evidence type="ECO:0000256" key="10">
    <source>
        <dbReference type="HAMAP-Rule" id="MF_00572"/>
    </source>
</evidence>
<dbReference type="EC" id="2.3.3.13" evidence="4 10"/>
<keyword evidence="5 10" id="KW-0432">Leucine biosynthesis</keyword>
<dbReference type="Gene3D" id="3.20.20.70">
    <property type="entry name" value="Aldolase class I"/>
    <property type="match status" value="1"/>
</dbReference>
<evidence type="ECO:0000313" key="12">
    <source>
        <dbReference type="EMBL" id="PDH36850.1"/>
    </source>
</evidence>
<dbReference type="GO" id="GO:0003852">
    <property type="term" value="F:2-isopropylmalate synthase activity"/>
    <property type="evidence" value="ECO:0007669"/>
    <property type="project" value="UniProtKB-UniRule"/>
</dbReference>
<feature type="domain" description="Pyruvate carboxyltransferase" evidence="11">
    <location>
        <begin position="28"/>
        <end position="304"/>
    </location>
</feature>
<dbReference type="SMART" id="SM00917">
    <property type="entry name" value="LeuA_dimer"/>
    <property type="match status" value="1"/>
</dbReference>
<proteinExistence type="inferred from homology"/>
<name>A0A2A5WK16_9GAMM</name>
<evidence type="ECO:0000256" key="5">
    <source>
        <dbReference type="ARBA" id="ARBA00022430"/>
    </source>
</evidence>
<dbReference type="SUPFAM" id="SSF51569">
    <property type="entry name" value="Aldolase"/>
    <property type="match status" value="1"/>
</dbReference>
<feature type="binding site" evidence="10">
    <location>
        <position position="279"/>
    </location>
    <ligand>
        <name>Mg(2+)</name>
        <dbReference type="ChEBI" id="CHEBI:18420"/>
    </ligand>
</feature>
<dbReference type="InterPro" id="IPR002034">
    <property type="entry name" value="AIPM/Hcit_synth_CS"/>
</dbReference>
<dbReference type="SUPFAM" id="SSF89000">
    <property type="entry name" value="post-HMGL domain-like"/>
    <property type="match status" value="1"/>
</dbReference>
<organism evidence="12 13">
    <name type="scientific">OM182 bacterium MED-G24</name>
    <dbReference type="NCBI Taxonomy" id="1986255"/>
    <lineage>
        <taxon>Bacteria</taxon>
        <taxon>Pseudomonadati</taxon>
        <taxon>Pseudomonadota</taxon>
        <taxon>Gammaproteobacteria</taxon>
        <taxon>OMG group</taxon>
        <taxon>OM182 clade</taxon>
    </lineage>
</organism>
<comment type="catalytic activity">
    <reaction evidence="1 10">
        <text>3-methyl-2-oxobutanoate + acetyl-CoA + H2O = (2S)-2-isopropylmalate + CoA + H(+)</text>
        <dbReference type="Rhea" id="RHEA:21524"/>
        <dbReference type="ChEBI" id="CHEBI:1178"/>
        <dbReference type="ChEBI" id="CHEBI:11851"/>
        <dbReference type="ChEBI" id="CHEBI:15377"/>
        <dbReference type="ChEBI" id="CHEBI:15378"/>
        <dbReference type="ChEBI" id="CHEBI:57287"/>
        <dbReference type="ChEBI" id="CHEBI:57288"/>
        <dbReference type="EC" id="2.3.3.13"/>
    </reaction>
</comment>
<feature type="binding site" evidence="10">
    <location>
        <position position="243"/>
    </location>
    <ligand>
        <name>Mg(2+)</name>
        <dbReference type="ChEBI" id="CHEBI:18420"/>
    </ligand>
</feature>
<dbReference type="InterPro" id="IPR005668">
    <property type="entry name" value="IPM_Synthase"/>
</dbReference>
<dbReference type="HAMAP" id="MF_00572">
    <property type="entry name" value="LeuA_type2"/>
    <property type="match status" value="1"/>
</dbReference>
<protein>
    <recommendedName>
        <fullName evidence="4 10">2-isopropylmalate synthase</fullName>
        <ecNumber evidence="4 10">2.3.3.13</ecNumber>
    </recommendedName>
    <alternativeName>
        <fullName evidence="10">Alpha-IPM synthase</fullName>
    </alternativeName>
    <alternativeName>
        <fullName evidence="10">Alpha-isopropylmalate synthase</fullName>
    </alternativeName>
</protein>
<dbReference type="Pfam" id="PF22615">
    <property type="entry name" value="IPMS_D2"/>
    <property type="match status" value="1"/>
</dbReference>
<keyword evidence="8 10" id="KW-0479">Metal-binding</keyword>
<dbReference type="AlphaFoldDB" id="A0A2A5WK16"/>
<comment type="function">
    <text evidence="10">Catalyzes the condensation of the acetyl group of acetyl-CoA with 3-methyl-2-oxobutanoate (2-ketoisovalerate) to form 3-carboxy-3-hydroxy-4-methylpentanoate (2-isopropylmalate).</text>
</comment>
<dbReference type="NCBIfam" id="TIGR00970">
    <property type="entry name" value="leuA_yeast"/>
    <property type="match status" value="1"/>
</dbReference>
<dbReference type="Pfam" id="PF00682">
    <property type="entry name" value="HMGL-like"/>
    <property type="match status" value="1"/>
</dbReference>
<keyword evidence="6 10" id="KW-0028">Amino-acid biosynthesis</keyword>
<evidence type="ECO:0000256" key="2">
    <source>
        <dbReference type="ARBA" id="ARBA00004689"/>
    </source>
</evidence>
<feature type="binding site" evidence="10">
    <location>
        <position position="245"/>
    </location>
    <ligand>
        <name>Mg(2+)</name>
        <dbReference type="ChEBI" id="CHEBI:18420"/>
    </ligand>
</feature>
<dbReference type="PROSITE" id="PS50991">
    <property type="entry name" value="PYR_CT"/>
    <property type="match status" value="1"/>
</dbReference>
<dbReference type="PANTHER" id="PTHR46911:SF1">
    <property type="entry name" value="2-ISOPROPYLMALATE SYNTHASE"/>
    <property type="match status" value="1"/>
</dbReference>
<evidence type="ECO:0000256" key="1">
    <source>
        <dbReference type="ARBA" id="ARBA00000064"/>
    </source>
</evidence>
<evidence type="ECO:0000313" key="13">
    <source>
        <dbReference type="Proteomes" id="UP000219327"/>
    </source>
</evidence>
<feature type="region of interest" description="Regulatory domain" evidence="10">
    <location>
        <begin position="438"/>
        <end position="552"/>
    </location>
</feature>
<evidence type="ECO:0000256" key="6">
    <source>
        <dbReference type="ARBA" id="ARBA00022605"/>
    </source>
</evidence>
<dbReference type="InterPro" id="IPR013785">
    <property type="entry name" value="Aldolase_TIM"/>
</dbReference>
<accession>A0A2A5WK16</accession>
<dbReference type="UniPathway" id="UPA00048">
    <property type="reaction ID" value="UER00070"/>
</dbReference>
<dbReference type="InterPro" id="IPR054692">
    <property type="entry name" value="LeuA-like_post-cat"/>
</dbReference>
<dbReference type="EMBL" id="NTKD01000058">
    <property type="protein sequence ID" value="PDH36850.1"/>
    <property type="molecule type" value="Genomic_DNA"/>
</dbReference>
<dbReference type="PROSITE" id="PS00815">
    <property type="entry name" value="AIPM_HOMOCIT_SYNTH_1"/>
    <property type="match status" value="1"/>
</dbReference>
<dbReference type="GO" id="GO:0009098">
    <property type="term" value="P:L-leucine biosynthetic process"/>
    <property type="evidence" value="ECO:0007669"/>
    <property type="project" value="UniProtKB-UniRule"/>
</dbReference>
<dbReference type="PANTHER" id="PTHR46911">
    <property type="match status" value="1"/>
</dbReference>
<dbReference type="CDD" id="cd07942">
    <property type="entry name" value="DRE_TIM_LeuA"/>
    <property type="match status" value="1"/>
</dbReference>
<dbReference type="GO" id="GO:0005737">
    <property type="term" value="C:cytoplasm"/>
    <property type="evidence" value="ECO:0007669"/>
    <property type="project" value="UniProtKB-SubCell"/>
</dbReference>
<keyword evidence="10" id="KW-0460">Magnesium</keyword>
<keyword evidence="10" id="KW-0963">Cytoplasm</keyword>
<sequence length="552" mass="61335">MPFQKYKSFEPVRLTDRTWPDQTITEAPRWCSVDLRDGNQALVDPMTPDEKMKMYRLLVEIGFKEIEVGFPAASQPDFDFVRRIIEDNLIPEDVTIQVLCQARQELIERTCEAVMGAKQVIFHLYNSTSTLQRRVVFNMGREEVIKLATDGAELVKKHADELKAAGTHVTLEYSPESYTATELDFAVDICAAVMDVWQPTAEDKTILNLPSTVEMATPNIYADQLEWFIRHLPGRDNAVISLHTHNDRGTGVAASELGLMAGAERIEGTLFGNGERTGNCDVINMAMNLFSQGVDPKLYLADMPRIVEVSEACTKIPLHVRTPYAGELVFTAFSGSHQDAIRKGMSVVDTGGDAQWEVPYLPIDPSDVGGSYRETVRVNSQSGKGGVAFILEHYFGVALPRELLVEFSPIVQQLTEQKEGELKPDEIWQAFVSEFIEVEGPYVLIDYDLTSKGGLQTIEARITVAENQLTVTGSGSGPIDAFIAAMVETLNEPLNVVDYQEYALNEGSEAQAICILALIDDQERRHYGVGISQSTVTAAFRSIIASINRKWR</sequence>
<comment type="similarity">
    <text evidence="3 10">Belongs to the alpha-IPM synthase/homocitrate synthase family. LeuA type 2 subfamily.</text>
</comment>
<evidence type="ECO:0000256" key="3">
    <source>
        <dbReference type="ARBA" id="ARBA00009767"/>
    </source>
</evidence>
<evidence type="ECO:0000259" key="11">
    <source>
        <dbReference type="PROSITE" id="PS50991"/>
    </source>
</evidence>
<feature type="binding site" evidence="10">
    <location>
        <position position="37"/>
    </location>
    <ligand>
        <name>Mg(2+)</name>
        <dbReference type="ChEBI" id="CHEBI:18420"/>
    </ligand>
</feature>
<comment type="cofactor">
    <cofactor evidence="10">
        <name>Mg(2+)</name>
        <dbReference type="ChEBI" id="CHEBI:18420"/>
    </cofactor>
</comment>
<comment type="pathway">
    <text evidence="2 10">Amino-acid biosynthesis; L-leucine biosynthesis; L-leucine from 3-methyl-2-oxobutanoate: step 1/4.</text>
</comment>
<dbReference type="InterPro" id="IPR000891">
    <property type="entry name" value="PYR_CT"/>
</dbReference>
<dbReference type="InterPro" id="IPR039371">
    <property type="entry name" value="LeuA_N_DRE-TIM"/>
</dbReference>
<comment type="subcellular location">
    <subcellularLocation>
        <location evidence="10">Cytoplasm</location>
    </subcellularLocation>
</comment>
<gene>
    <name evidence="10 12" type="primary">leuA</name>
    <name evidence="12" type="ORF">CNE99_09020</name>
</gene>
<reference evidence="12 13" key="1">
    <citation type="submission" date="2017-08" db="EMBL/GenBank/DDBJ databases">
        <title>Fine stratification of microbial communities through a metagenomic profile of the photic zone.</title>
        <authorList>
            <person name="Haro-Moreno J.M."/>
            <person name="Lopez-Perez M."/>
            <person name="De La Torre J."/>
            <person name="Picazo A."/>
            <person name="Camacho A."/>
            <person name="Rodriguez-Valera F."/>
        </authorList>
    </citation>
    <scope>NUCLEOTIDE SEQUENCE [LARGE SCALE GENOMIC DNA]</scope>
    <source>
        <strain evidence="12">MED-G24</strain>
    </source>
</reference>
<dbReference type="Gene3D" id="3.30.160.270">
    <property type="match status" value="1"/>
</dbReference>
<evidence type="ECO:0000256" key="7">
    <source>
        <dbReference type="ARBA" id="ARBA00022679"/>
    </source>
</evidence>
<keyword evidence="9 10" id="KW-0100">Branched-chain amino acid biosynthesis</keyword>
<evidence type="ECO:0000256" key="9">
    <source>
        <dbReference type="ARBA" id="ARBA00023304"/>
    </source>
</evidence>
<evidence type="ECO:0000256" key="8">
    <source>
        <dbReference type="ARBA" id="ARBA00022723"/>
    </source>
</evidence>
<dbReference type="PROSITE" id="PS00816">
    <property type="entry name" value="AIPM_HOMOCIT_SYNTH_2"/>
    <property type="match status" value="1"/>
</dbReference>
<dbReference type="Proteomes" id="UP000219327">
    <property type="component" value="Unassembled WGS sequence"/>
</dbReference>